<dbReference type="GO" id="GO:0016787">
    <property type="term" value="F:hydrolase activity"/>
    <property type="evidence" value="ECO:0007669"/>
    <property type="project" value="UniProtKB-KW"/>
</dbReference>
<evidence type="ECO:0000313" key="10">
    <source>
        <dbReference type="Proteomes" id="UP001236239"/>
    </source>
</evidence>
<keyword evidence="4" id="KW-0540">Nuclease</keyword>
<dbReference type="EMBL" id="JASAYQ010000021">
    <property type="protein sequence ID" value="MDP8173660.1"/>
    <property type="molecule type" value="Genomic_DNA"/>
</dbReference>
<evidence type="ECO:0000256" key="3">
    <source>
        <dbReference type="ARBA" id="ARBA00022705"/>
    </source>
</evidence>
<keyword evidence="5 9" id="KW-0255">Endonuclease</keyword>
<evidence type="ECO:0000256" key="2">
    <source>
        <dbReference type="ARBA" id="ARBA00009260"/>
    </source>
</evidence>
<proteinExistence type="inferred from homology"/>
<feature type="compositionally biased region" description="Basic and acidic residues" evidence="7">
    <location>
        <begin position="688"/>
        <end position="698"/>
    </location>
</feature>
<feature type="domain" description="Replication gene A protein-like" evidence="8">
    <location>
        <begin position="173"/>
        <end position="493"/>
    </location>
</feature>
<dbReference type="Pfam" id="PF05840">
    <property type="entry name" value="Phage_GPA"/>
    <property type="match status" value="1"/>
</dbReference>
<evidence type="ECO:0000256" key="7">
    <source>
        <dbReference type="SAM" id="MobiDB-lite"/>
    </source>
</evidence>
<dbReference type="InterPro" id="IPR008766">
    <property type="entry name" value="Replication_gene_A-like"/>
</dbReference>
<comment type="similarity">
    <text evidence="2">Belongs to the phage GPA family.</text>
</comment>
<comment type="function">
    <text evidence="1">Possible endonuclease which induces a single-strand cut and initiates DNA replication.</text>
</comment>
<reference evidence="9" key="1">
    <citation type="journal article" date="2023" name="Front. Microbiol.">
        <title>Phylogeography and host specificity of Pasteurellaceae pathogenic to sea-farmed fish in the north-east Atlantic.</title>
        <authorList>
            <person name="Gulla S."/>
            <person name="Colquhoun D.J."/>
            <person name="Olsen A.B."/>
            <person name="Spilsberg B."/>
            <person name="Lagesen K."/>
            <person name="Aakesson C.P."/>
            <person name="Strom S."/>
            <person name="Manji F."/>
            <person name="Birkbeck T.H."/>
            <person name="Nilsen H.K."/>
        </authorList>
    </citation>
    <scope>NUCLEOTIDE SEQUENCE</scope>
    <source>
        <strain evidence="9">TW16_20</strain>
    </source>
</reference>
<evidence type="ECO:0000313" key="9">
    <source>
        <dbReference type="EMBL" id="MDP8173660.1"/>
    </source>
</evidence>
<dbReference type="Proteomes" id="UP001236239">
    <property type="component" value="Unassembled WGS sequence"/>
</dbReference>
<dbReference type="AlphaFoldDB" id="A0AAJ6NBC9"/>
<evidence type="ECO:0000256" key="5">
    <source>
        <dbReference type="ARBA" id="ARBA00022759"/>
    </source>
</evidence>
<evidence type="ECO:0000256" key="1">
    <source>
        <dbReference type="ARBA" id="ARBA00003293"/>
    </source>
</evidence>
<protein>
    <submittedName>
        <fullName evidence="9">Replication endonuclease</fullName>
    </submittedName>
</protein>
<evidence type="ECO:0000256" key="6">
    <source>
        <dbReference type="ARBA" id="ARBA00022801"/>
    </source>
</evidence>
<accession>A0AAJ6NBC9</accession>
<comment type="caution">
    <text evidence="9">The sequence shown here is derived from an EMBL/GenBank/DDBJ whole genome shotgun (WGS) entry which is preliminary data.</text>
</comment>
<keyword evidence="3" id="KW-0235">DNA replication</keyword>
<gene>
    <name evidence="9" type="ORF">QJU93_09865</name>
</gene>
<dbReference type="GO" id="GO:0004519">
    <property type="term" value="F:endonuclease activity"/>
    <property type="evidence" value="ECO:0007669"/>
    <property type="project" value="UniProtKB-KW"/>
</dbReference>
<evidence type="ECO:0000256" key="4">
    <source>
        <dbReference type="ARBA" id="ARBA00022722"/>
    </source>
</evidence>
<dbReference type="RefSeq" id="WP_306384672.1">
    <property type="nucleotide sequence ID" value="NZ_JASAYN010000001.1"/>
</dbReference>
<feature type="region of interest" description="Disordered" evidence="7">
    <location>
        <begin position="674"/>
        <end position="698"/>
    </location>
</feature>
<dbReference type="GO" id="GO:0006260">
    <property type="term" value="P:DNA replication"/>
    <property type="evidence" value="ECO:0007669"/>
    <property type="project" value="UniProtKB-KW"/>
</dbReference>
<name>A0AAJ6NBC9_9PAST</name>
<evidence type="ECO:0000259" key="8">
    <source>
        <dbReference type="Pfam" id="PF05840"/>
    </source>
</evidence>
<organism evidence="9 10">
    <name type="scientific">Phocoenobacter skyensis</name>
    <dbReference type="NCBI Taxonomy" id="97481"/>
    <lineage>
        <taxon>Bacteria</taxon>
        <taxon>Pseudomonadati</taxon>
        <taxon>Pseudomonadota</taxon>
        <taxon>Gammaproteobacteria</taxon>
        <taxon>Pasteurellales</taxon>
        <taxon>Pasteurellaceae</taxon>
        <taxon>Phocoenobacter</taxon>
    </lineage>
</organism>
<keyword evidence="6" id="KW-0378">Hydrolase</keyword>
<sequence length="698" mass="80694">MAGYVKPQYAQAEKPRPAGLGLLSMEQQSLFIEDPDNHEDREQHLRQYPKHLARFFAKAYQRQLKAYGNKYAMLWLNKKMASITPRMELVMQQYADVTALFKMPYQEVDLMNGYEYIERVPKNETPKQRYKRIQRRVRTMKNHITPIAERLEKSKNQFKQLHLTPLCYQNQKQLKQNADSIAFIMRKTLDDYVDPRMEQAIDQDSAKKILMGGYQKMVEICEHYQIKPPYHLQVKKKKRLTASQIETGILKLLCPDFWFNKLKKIGARMKEHLSIAVGMVHGGTGGYVSNERLSAFKQQKEANYKFIKNCIITNILDENEQLELLDTWLKSSSNPKIRRIELMTRLSGFEEYAEAKEHQAVFITLTAPSKYHAMRSNGGVNPKWNGASPIQTQAYLKGVWAKIRTALSNRNIKTYGFRIVEPHHDATPHWHLMLFAIPNDISTIKDTFKKYAYQEDGGEKGAKEHRLKFDDIDKAKGGATAYLAKYISKNIDGAGMNDLFDDETGEDVRLTAQRVQAWASLWGIRQFQQFGGAGIGAWREFRKLGSIKQDDEIIDTIRAITDVGCWATYTDYMGGATARRKDLKAKLHYLINGETKYKEERRKIDGIENNINGVVVLTRLKEWKIGKKPQNWDEQKAQKINEKRTGSDIAPTDGVSRPWTCVSNCTGLKNEQYSKEAINRIKKRTNHNAREDHRPAIK</sequence>